<dbReference type="EMBL" id="MU006235">
    <property type="protein sequence ID" value="KAF2822141.1"/>
    <property type="molecule type" value="Genomic_DNA"/>
</dbReference>
<dbReference type="AlphaFoldDB" id="A0A6A6ZM01"/>
<dbReference type="Proteomes" id="UP000799424">
    <property type="component" value="Unassembled WGS sequence"/>
</dbReference>
<proteinExistence type="predicted"/>
<gene>
    <name evidence="1" type="ORF">CC86DRAFT_96297</name>
</gene>
<accession>A0A6A6ZM01</accession>
<organism evidence="1 2">
    <name type="scientific">Ophiobolus disseminans</name>
    <dbReference type="NCBI Taxonomy" id="1469910"/>
    <lineage>
        <taxon>Eukaryota</taxon>
        <taxon>Fungi</taxon>
        <taxon>Dikarya</taxon>
        <taxon>Ascomycota</taxon>
        <taxon>Pezizomycotina</taxon>
        <taxon>Dothideomycetes</taxon>
        <taxon>Pleosporomycetidae</taxon>
        <taxon>Pleosporales</taxon>
        <taxon>Pleosporineae</taxon>
        <taxon>Phaeosphaeriaceae</taxon>
        <taxon>Ophiobolus</taxon>
    </lineage>
</organism>
<sequence>MDVPYTEMSFLYKAQAKAALRKPSSELLMAIKRESAGWVSTKYTITDGRHVPVGEWPEPFFPIFVSDQAVFTFTQNTKYSAPPMTVARNGWLSEDESFSSGSHRYYWHRDWAGPQWGQSNTTLYKRTGKVDVEVAKFGQSWMSGIGNEGVLLVDEVHVTKLIACTTLMVALQKRQVRQEAARFHRDVAHRRDG</sequence>
<name>A0A6A6ZM01_9PLEO</name>
<keyword evidence="2" id="KW-1185">Reference proteome</keyword>
<evidence type="ECO:0000313" key="2">
    <source>
        <dbReference type="Proteomes" id="UP000799424"/>
    </source>
</evidence>
<evidence type="ECO:0000313" key="1">
    <source>
        <dbReference type="EMBL" id="KAF2822141.1"/>
    </source>
</evidence>
<protein>
    <submittedName>
        <fullName evidence="1">Uncharacterized protein</fullName>
    </submittedName>
</protein>
<reference evidence="1" key="1">
    <citation type="journal article" date="2020" name="Stud. Mycol.">
        <title>101 Dothideomycetes genomes: a test case for predicting lifestyles and emergence of pathogens.</title>
        <authorList>
            <person name="Haridas S."/>
            <person name="Albert R."/>
            <person name="Binder M."/>
            <person name="Bloem J."/>
            <person name="Labutti K."/>
            <person name="Salamov A."/>
            <person name="Andreopoulos B."/>
            <person name="Baker S."/>
            <person name="Barry K."/>
            <person name="Bills G."/>
            <person name="Bluhm B."/>
            <person name="Cannon C."/>
            <person name="Castanera R."/>
            <person name="Culley D."/>
            <person name="Daum C."/>
            <person name="Ezra D."/>
            <person name="Gonzalez J."/>
            <person name="Henrissat B."/>
            <person name="Kuo A."/>
            <person name="Liang C."/>
            <person name="Lipzen A."/>
            <person name="Lutzoni F."/>
            <person name="Magnuson J."/>
            <person name="Mondo S."/>
            <person name="Nolan M."/>
            <person name="Ohm R."/>
            <person name="Pangilinan J."/>
            <person name="Park H.-J."/>
            <person name="Ramirez L."/>
            <person name="Alfaro M."/>
            <person name="Sun H."/>
            <person name="Tritt A."/>
            <person name="Yoshinaga Y."/>
            <person name="Zwiers L.-H."/>
            <person name="Turgeon B."/>
            <person name="Goodwin S."/>
            <person name="Spatafora J."/>
            <person name="Crous P."/>
            <person name="Grigoriev I."/>
        </authorList>
    </citation>
    <scope>NUCLEOTIDE SEQUENCE</scope>
    <source>
        <strain evidence="1">CBS 113818</strain>
    </source>
</reference>